<dbReference type="GO" id="GO:0005737">
    <property type="term" value="C:cytoplasm"/>
    <property type="evidence" value="ECO:0007669"/>
    <property type="project" value="UniProtKB-SubCell"/>
</dbReference>
<reference evidence="9" key="2">
    <citation type="submission" date="2020-09" db="EMBL/GenBank/DDBJ databases">
        <authorList>
            <person name="Sun Q."/>
            <person name="Ohkuma M."/>
        </authorList>
    </citation>
    <scope>NUCLEOTIDE SEQUENCE</scope>
    <source>
        <strain evidence="9">JCM 19018</strain>
    </source>
</reference>
<dbReference type="GO" id="GO:0005694">
    <property type="term" value="C:chromosome"/>
    <property type="evidence" value="ECO:0007669"/>
    <property type="project" value="UniProtKB-SubCell"/>
</dbReference>
<dbReference type="PANTHER" id="PTHR47828">
    <property type="entry name" value="ARCHAEAL HISTONE A"/>
    <property type="match status" value="1"/>
</dbReference>
<keyword evidence="4" id="KW-0158">Chromosome</keyword>
<evidence type="ECO:0000256" key="3">
    <source>
        <dbReference type="ARBA" id="ARBA00008264"/>
    </source>
</evidence>
<dbReference type="Proteomes" id="UP000614221">
    <property type="component" value="Unassembled WGS sequence"/>
</dbReference>
<dbReference type="SUPFAM" id="SSF47113">
    <property type="entry name" value="Histone-fold"/>
    <property type="match status" value="2"/>
</dbReference>
<comment type="similarity">
    <text evidence="3">Belongs to the archaeal histone HMF family.</text>
</comment>
<dbReference type="EMBL" id="BMPD01000001">
    <property type="protein sequence ID" value="GGK55951.1"/>
    <property type="molecule type" value="Genomic_DNA"/>
</dbReference>
<feature type="domain" description="Transcription factor CBF/NF-Y/archaeal histone" evidence="8">
    <location>
        <begin position="109"/>
        <end position="170"/>
    </location>
</feature>
<dbReference type="InterPro" id="IPR009072">
    <property type="entry name" value="Histone-fold"/>
</dbReference>
<evidence type="ECO:0000256" key="4">
    <source>
        <dbReference type="ARBA" id="ARBA00022454"/>
    </source>
</evidence>
<dbReference type="InterPro" id="IPR050947">
    <property type="entry name" value="Archaeal_histone_HMF"/>
</dbReference>
<dbReference type="InterPro" id="IPR050004">
    <property type="entry name" value="HmfB-like"/>
</dbReference>
<protein>
    <submittedName>
        <fullName evidence="9">Aldolase</fullName>
    </submittedName>
</protein>
<accession>A0A830ELJ6</accession>
<proteinExistence type="inferred from homology"/>
<dbReference type="Pfam" id="PF00808">
    <property type="entry name" value="CBFD_NFYB_HMF"/>
    <property type="match status" value="2"/>
</dbReference>
<dbReference type="GO" id="GO:0046982">
    <property type="term" value="F:protein heterodimerization activity"/>
    <property type="evidence" value="ECO:0007669"/>
    <property type="project" value="InterPro"/>
</dbReference>
<evidence type="ECO:0000256" key="7">
    <source>
        <dbReference type="SAM" id="MobiDB-lite"/>
    </source>
</evidence>
<dbReference type="PANTHER" id="PTHR47828:SF1">
    <property type="entry name" value="ARCHAEAL HISTONE A"/>
    <property type="match status" value="1"/>
</dbReference>
<sequence length="179" mass="19199">MVNSVTTGSTLRTCSESPSDATETLKTATLPGLGMSVELPFAPVDAVIRRNADGLRVSADAAEELARRIQDHGASLAVTAATEATTDGRKTLMPADFGIERVPEKDGLELPVAPVDRIARLDIDDDYRVAMDARVALASILETYADDTAAAAATLARHADRRTIKAADVETYFELEQYY</sequence>
<keyword evidence="6" id="KW-0238">DNA-binding</keyword>
<dbReference type="InterPro" id="IPR003958">
    <property type="entry name" value="CBFA_NFYB_domain"/>
</dbReference>
<dbReference type="Gene3D" id="1.10.20.10">
    <property type="entry name" value="Histone, subunit A"/>
    <property type="match status" value="2"/>
</dbReference>
<evidence type="ECO:0000256" key="6">
    <source>
        <dbReference type="ARBA" id="ARBA00023125"/>
    </source>
</evidence>
<evidence type="ECO:0000256" key="5">
    <source>
        <dbReference type="ARBA" id="ARBA00022490"/>
    </source>
</evidence>
<dbReference type="GO" id="GO:0003677">
    <property type="term" value="F:DNA binding"/>
    <property type="evidence" value="ECO:0007669"/>
    <property type="project" value="UniProtKB-KW"/>
</dbReference>
<evidence type="ECO:0000313" key="9">
    <source>
        <dbReference type="EMBL" id="GGK55951.1"/>
    </source>
</evidence>
<gene>
    <name evidence="9" type="ORF">GCM10009067_05530</name>
</gene>
<evidence type="ECO:0000256" key="1">
    <source>
        <dbReference type="ARBA" id="ARBA00004286"/>
    </source>
</evidence>
<evidence type="ECO:0000259" key="8">
    <source>
        <dbReference type="Pfam" id="PF00808"/>
    </source>
</evidence>
<comment type="subcellular location">
    <subcellularLocation>
        <location evidence="1">Chromosome</location>
    </subcellularLocation>
    <subcellularLocation>
        <location evidence="2">Cytoplasm</location>
    </subcellularLocation>
</comment>
<dbReference type="NCBIfam" id="NF043032">
    <property type="entry name" value="archaea_histone"/>
    <property type="match status" value="1"/>
</dbReference>
<keyword evidence="5" id="KW-0963">Cytoplasm</keyword>
<organism evidence="9 10">
    <name type="scientific">Haloarcula sebkhae</name>
    <dbReference type="NCBI Taxonomy" id="932660"/>
    <lineage>
        <taxon>Archaea</taxon>
        <taxon>Methanobacteriati</taxon>
        <taxon>Methanobacteriota</taxon>
        <taxon>Stenosarchaea group</taxon>
        <taxon>Halobacteria</taxon>
        <taxon>Halobacteriales</taxon>
        <taxon>Haloarculaceae</taxon>
        <taxon>Haloarcula</taxon>
    </lineage>
</organism>
<reference evidence="9" key="1">
    <citation type="journal article" date="2014" name="Int. J. Syst. Evol. Microbiol.">
        <title>Complete genome sequence of Corynebacterium casei LMG S-19264T (=DSM 44701T), isolated from a smear-ripened cheese.</title>
        <authorList>
            <consortium name="US DOE Joint Genome Institute (JGI-PGF)"/>
            <person name="Walter F."/>
            <person name="Albersmeier A."/>
            <person name="Kalinowski J."/>
            <person name="Ruckert C."/>
        </authorList>
    </citation>
    <scope>NUCLEOTIDE SEQUENCE</scope>
    <source>
        <strain evidence="9">JCM 19018</strain>
    </source>
</reference>
<evidence type="ECO:0000256" key="2">
    <source>
        <dbReference type="ARBA" id="ARBA00004496"/>
    </source>
</evidence>
<evidence type="ECO:0000313" key="10">
    <source>
        <dbReference type="Proteomes" id="UP000614221"/>
    </source>
</evidence>
<feature type="region of interest" description="Disordered" evidence="7">
    <location>
        <begin position="1"/>
        <end position="20"/>
    </location>
</feature>
<feature type="domain" description="Transcription factor CBF/NF-Y/archaeal histone" evidence="8">
    <location>
        <begin position="38"/>
        <end position="96"/>
    </location>
</feature>
<name>A0A830ELJ6_9EURY</name>
<dbReference type="AlphaFoldDB" id="A0A830ELJ6"/>
<comment type="caution">
    <text evidence="9">The sequence shown here is derived from an EMBL/GenBank/DDBJ whole genome shotgun (WGS) entry which is preliminary data.</text>
</comment>